<dbReference type="PRINTS" id="PR00773">
    <property type="entry name" value="GRPEPROTEIN"/>
</dbReference>
<comment type="caution">
    <text evidence="8">The sequence shown here is derived from an EMBL/GenBank/DDBJ whole genome shotgun (WGS) entry which is preliminary data.</text>
</comment>
<dbReference type="Gene3D" id="2.30.22.10">
    <property type="entry name" value="Head domain of nucleotide exchange factor GrpE"/>
    <property type="match status" value="1"/>
</dbReference>
<dbReference type="HAMAP" id="MF_01151">
    <property type="entry name" value="GrpE"/>
    <property type="match status" value="1"/>
</dbReference>
<keyword evidence="3 4" id="KW-0143">Chaperone</keyword>
<feature type="compositionally biased region" description="Basic and acidic residues" evidence="7">
    <location>
        <begin position="1"/>
        <end position="12"/>
    </location>
</feature>
<keyword evidence="9" id="KW-1185">Reference proteome</keyword>
<dbReference type="SUPFAM" id="SSF51064">
    <property type="entry name" value="Head domain of nucleotide exchange factor GrpE"/>
    <property type="match status" value="1"/>
</dbReference>
<feature type="coiled-coil region" evidence="6">
    <location>
        <begin position="25"/>
        <end position="77"/>
    </location>
</feature>
<name>A0ABW1S8M8_9PROT</name>
<dbReference type="PANTHER" id="PTHR21237">
    <property type="entry name" value="GRPE PROTEIN"/>
    <property type="match status" value="1"/>
</dbReference>
<comment type="similarity">
    <text evidence="1 4 5">Belongs to the GrpE family.</text>
</comment>
<dbReference type="InterPro" id="IPR009012">
    <property type="entry name" value="GrpE_head"/>
</dbReference>
<keyword evidence="4" id="KW-0963">Cytoplasm</keyword>
<dbReference type="RefSeq" id="WP_377377682.1">
    <property type="nucleotide sequence ID" value="NZ_JBHSSW010000009.1"/>
</dbReference>
<dbReference type="SUPFAM" id="SSF58014">
    <property type="entry name" value="Coiled-coil domain of nucleotide exchange factor GrpE"/>
    <property type="match status" value="1"/>
</dbReference>
<comment type="subunit">
    <text evidence="4">Homodimer.</text>
</comment>
<evidence type="ECO:0000256" key="2">
    <source>
        <dbReference type="ARBA" id="ARBA00023016"/>
    </source>
</evidence>
<feature type="region of interest" description="Disordered" evidence="7">
    <location>
        <begin position="1"/>
        <end position="22"/>
    </location>
</feature>
<evidence type="ECO:0000256" key="7">
    <source>
        <dbReference type="SAM" id="MobiDB-lite"/>
    </source>
</evidence>
<reference evidence="9" key="1">
    <citation type="journal article" date="2019" name="Int. J. Syst. Evol. Microbiol.">
        <title>The Global Catalogue of Microorganisms (GCM) 10K type strain sequencing project: providing services to taxonomists for standard genome sequencing and annotation.</title>
        <authorList>
            <consortium name="The Broad Institute Genomics Platform"/>
            <consortium name="The Broad Institute Genome Sequencing Center for Infectious Disease"/>
            <person name="Wu L."/>
            <person name="Ma J."/>
        </authorList>
    </citation>
    <scope>NUCLEOTIDE SEQUENCE [LARGE SCALE GENOMIC DNA]</scope>
    <source>
        <strain evidence="9">CGMCC-1.15741</strain>
    </source>
</reference>
<evidence type="ECO:0000256" key="5">
    <source>
        <dbReference type="RuleBase" id="RU004478"/>
    </source>
</evidence>
<protein>
    <recommendedName>
        <fullName evidence="4">Protein GrpE</fullName>
    </recommendedName>
    <alternativeName>
        <fullName evidence="4">HSP-70 cofactor</fullName>
    </alternativeName>
</protein>
<keyword evidence="2 4" id="KW-0346">Stress response</keyword>
<evidence type="ECO:0000256" key="6">
    <source>
        <dbReference type="SAM" id="Coils"/>
    </source>
</evidence>
<dbReference type="Proteomes" id="UP001596303">
    <property type="component" value="Unassembled WGS sequence"/>
</dbReference>
<dbReference type="Pfam" id="PF01025">
    <property type="entry name" value="GrpE"/>
    <property type="match status" value="1"/>
</dbReference>
<dbReference type="InterPro" id="IPR013805">
    <property type="entry name" value="GrpE_CC"/>
</dbReference>
<dbReference type="Gene3D" id="3.90.20.20">
    <property type="match status" value="1"/>
</dbReference>
<dbReference type="EMBL" id="JBHSSW010000009">
    <property type="protein sequence ID" value="MFC6197980.1"/>
    <property type="molecule type" value="Genomic_DNA"/>
</dbReference>
<gene>
    <name evidence="4" type="primary">grpE</name>
    <name evidence="8" type="ORF">ACFQDM_07820</name>
</gene>
<proteinExistence type="inferred from homology"/>
<evidence type="ECO:0000313" key="8">
    <source>
        <dbReference type="EMBL" id="MFC6197980.1"/>
    </source>
</evidence>
<evidence type="ECO:0000256" key="1">
    <source>
        <dbReference type="ARBA" id="ARBA00009054"/>
    </source>
</evidence>
<dbReference type="InterPro" id="IPR000740">
    <property type="entry name" value="GrpE"/>
</dbReference>
<organism evidence="8 9">
    <name type="scientific">Ponticaulis profundi</name>
    <dbReference type="NCBI Taxonomy" id="2665222"/>
    <lineage>
        <taxon>Bacteria</taxon>
        <taxon>Pseudomonadati</taxon>
        <taxon>Pseudomonadota</taxon>
        <taxon>Alphaproteobacteria</taxon>
        <taxon>Hyphomonadales</taxon>
        <taxon>Hyphomonadaceae</taxon>
        <taxon>Ponticaulis</taxon>
    </lineage>
</organism>
<accession>A0ABW1S8M8</accession>
<evidence type="ECO:0000313" key="9">
    <source>
        <dbReference type="Proteomes" id="UP001596303"/>
    </source>
</evidence>
<comment type="function">
    <text evidence="4">Participates actively in the response to hyperosmotic and heat shock by preventing the aggregation of stress-denatured proteins, in association with DnaK and GrpE. It is the nucleotide exchange factor for DnaK and may function as a thermosensor. Unfolded proteins bind initially to DnaJ; upon interaction with the DnaJ-bound protein, DnaK hydrolyzes its bound ATP, resulting in the formation of a stable complex. GrpE releases ADP from DnaK; ATP binding to DnaK triggers the release of the substrate protein, thus completing the reaction cycle. Several rounds of ATP-dependent interactions between DnaJ, DnaK and GrpE are required for fully efficient folding.</text>
</comment>
<dbReference type="PANTHER" id="PTHR21237:SF23">
    <property type="entry name" value="GRPE PROTEIN HOMOLOG, MITOCHONDRIAL"/>
    <property type="match status" value="1"/>
</dbReference>
<evidence type="ECO:0000256" key="3">
    <source>
        <dbReference type="ARBA" id="ARBA00023186"/>
    </source>
</evidence>
<evidence type="ECO:0000256" key="4">
    <source>
        <dbReference type="HAMAP-Rule" id="MF_01151"/>
    </source>
</evidence>
<keyword evidence="6" id="KW-0175">Coiled coil</keyword>
<comment type="subcellular location">
    <subcellularLocation>
        <location evidence="4">Cytoplasm</location>
    </subcellularLocation>
</comment>
<sequence length="205" mass="22068">MSEANDTSRPEDDTVEMSDAAADMAEAMEAAADEMDAKAKEEELSLEERFQMLAAENADLKDKFVRAHAEMDNLRKRADRQVADARVYAIEKFAGDLLPVSDNFARALDALPEEERSGLSDAGKNLLVGVEAIQKELHSALARHGVTAIDAAPGSDFDPNMHQAVSQMPSEHPSGKVAATFQSGWKIGNRTLRAAMVAVSTGPAN</sequence>
<dbReference type="CDD" id="cd00446">
    <property type="entry name" value="GrpE"/>
    <property type="match status" value="1"/>
</dbReference>